<dbReference type="InParanoid" id="E3KQ55"/>
<evidence type="ECO:0000313" key="3">
    <source>
        <dbReference type="Proteomes" id="UP000008783"/>
    </source>
</evidence>
<dbReference type="EMBL" id="DS178300">
    <property type="protein sequence ID" value="EFP86430.1"/>
    <property type="molecule type" value="Genomic_DNA"/>
</dbReference>
<sequence>MALNIRVGPRPGSYTLTYYPGGGDRVQPRVLGSPPAVPPLPHPILLLTITLPNPTNNPPKRKRPRLKAPLTKQPNQPGPRAPKTRSKQENPHKPNLKLIRPGPIRNAKIGTWGKKFPPIGAKFSLVAMYPAVLGGPRPGCKISALPGGPRGSLRNLRATKWANLTPHGQISSHTSQPPPIISSTPTLNLDMSTGNDQSRLELYVKDQELESHPALKSKELAHLQSLLALVKVDIENSDDDVRLKSDYENPFAEWRRC</sequence>
<keyword evidence="3" id="KW-1185">Reference proteome</keyword>
<dbReference type="GeneID" id="10540445"/>
<feature type="region of interest" description="Disordered" evidence="1">
    <location>
        <begin position="48"/>
        <end position="101"/>
    </location>
</feature>
<accession>E3KQ55</accession>
<gene>
    <name evidence="2" type="ORF">PGTG_12386</name>
</gene>
<evidence type="ECO:0000313" key="2">
    <source>
        <dbReference type="EMBL" id="EFP86430.1"/>
    </source>
</evidence>
<name>E3KQ55_PUCGT</name>
<reference key="1">
    <citation type="submission" date="2007-01" db="EMBL/GenBank/DDBJ databases">
        <title>The Genome Sequence of Puccinia graminis f. sp. tritici Strain CRL 75-36-700-3.</title>
        <authorList>
            <consortium name="The Broad Institute Genome Sequencing Platform"/>
            <person name="Birren B."/>
            <person name="Lander E."/>
            <person name="Galagan J."/>
            <person name="Nusbaum C."/>
            <person name="Devon K."/>
            <person name="Cuomo C."/>
            <person name="Jaffe D."/>
            <person name="Butler J."/>
            <person name="Alvarez P."/>
            <person name="Gnerre S."/>
            <person name="Grabherr M."/>
            <person name="Mauceli E."/>
            <person name="Brockman W."/>
            <person name="Young S."/>
            <person name="LaButti K."/>
            <person name="Sykes S."/>
            <person name="DeCaprio D."/>
            <person name="Crawford M."/>
            <person name="Koehrsen M."/>
            <person name="Engels R."/>
            <person name="Montgomery P."/>
            <person name="Pearson M."/>
            <person name="Howarth C."/>
            <person name="Larson L."/>
            <person name="White J."/>
            <person name="Zeng Q."/>
            <person name="Kodira C."/>
            <person name="Yandava C."/>
            <person name="Alvarado L."/>
            <person name="O'Leary S."/>
            <person name="Szabo L."/>
            <person name="Dean R."/>
            <person name="Schein J."/>
        </authorList>
    </citation>
    <scope>NUCLEOTIDE SEQUENCE</scope>
    <source>
        <strain>CRL 75-36-700-3</strain>
    </source>
</reference>
<dbReference type="AlphaFoldDB" id="E3KQ55"/>
<evidence type="ECO:0000256" key="1">
    <source>
        <dbReference type="SAM" id="MobiDB-lite"/>
    </source>
</evidence>
<reference evidence="3" key="2">
    <citation type="journal article" date="2011" name="Proc. Natl. Acad. Sci. U.S.A.">
        <title>Obligate biotrophy features unraveled by the genomic analysis of rust fungi.</title>
        <authorList>
            <person name="Duplessis S."/>
            <person name="Cuomo C.A."/>
            <person name="Lin Y.-C."/>
            <person name="Aerts A."/>
            <person name="Tisserant E."/>
            <person name="Veneault-Fourrey C."/>
            <person name="Joly D.L."/>
            <person name="Hacquard S."/>
            <person name="Amselem J."/>
            <person name="Cantarel B.L."/>
            <person name="Chiu R."/>
            <person name="Coutinho P.M."/>
            <person name="Feau N."/>
            <person name="Field M."/>
            <person name="Frey P."/>
            <person name="Gelhaye E."/>
            <person name="Goldberg J."/>
            <person name="Grabherr M.G."/>
            <person name="Kodira C.D."/>
            <person name="Kohler A."/>
            <person name="Kuees U."/>
            <person name="Lindquist E.A."/>
            <person name="Lucas S.M."/>
            <person name="Mago R."/>
            <person name="Mauceli E."/>
            <person name="Morin E."/>
            <person name="Murat C."/>
            <person name="Pangilinan J.L."/>
            <person name="Park R."/>
            <person name="Pearson M."/>
            <person name="Quesneville H."/>
            <person name="Rouhier N."/>
            <person name="Sakthikumar S."/>
            <person name="Salamov A.A."/>
            <person name="Schmutz J."/>
            <person name="Selles B."/>
            <person name="Shapiro H."/>
            <person name="Tanguay P."/>
            <person name="Tuskan G.A."/>
            <person name="Henrissat B."/>
            <person name="Van de Peer Y."/>
            <person name="Rouze P."/>
            <person name="Ellis J.G."/>
            <person name="Dodds P.N."/>
            <person name="Schein J.E."/>
            <person name="Zhong S."/>
            <person name="Hamelin R.C."/>
            <person name="Grigoriev I.V."/>
            <person name="Szabo L.J."/>
            <person name="Martin F."/>
        </authorList>
    </citation>
    <scope>NUCLEOTIDE SEQUENCE [LARGE SCALE GENOMIC DNA]</scope>
    <source>
        <strain evidence="3">CRL 75-36-700-3 / race SCCL</strain>
    </source>
</reference>
<organism evidence="2 3">
    <name type="scientific">Puccinia graminis f. sp. tritici (strain CRL 75-36-700-3 / race SCCL)</name>
    <name type="common">Black stem rust fungus</name>
    <dbReference type="NCBI Taxonomy" id="418459"/>
    <lineage>
        <taxon>Eukaryota</taxon>
        <taxon>Fungi</taxon>
        <taxon>Dikarya</taxon>
        <taxon>Basidiomycota</taxon>
        <taxon>Pucciniomycotina</taxon>
        <taxon>Pucciniomycetes</taxon>
        <taxon>Pucciniales</taxon>
        <taxon>Pucciniaceae</taxon>
        <taxon>Puccinia</taxon>
    </lineage>
</organism>
<dbReference type="Proteomes" id="UP000008783">
    <property type="component" value="Unassembled WGS sequence"/>
</dbReference>
<dbReference type="KEGG" id="pgr:PGTG_12386"/>
<protein>
    <submittedName>
        <fullName evidence="2">Uncharacterized protein</fullName>
    </submittedName>
</protein>
<dbReference type="HOGENOM" id="CLU_1082340_0_0_1"/>
<proteinExistence type="predicted"/>
<dbReference type="RefSeq" id="XP_003330849.1">
    <property type="nucleotide sequence ID" value="XM_003330801.1"/>
</dbReference>
<dbReference type="VEuPathDB" id="FungiDB:PGTG_12386"/>